<proteinExistence type="predicted"/>
<protein>
    <submittedName>
        <fullName evidence="1">Uncharacterized protein</fullName>
    </submittedName>
</protein>
<reference evidence="1 2" key="1">
    <citation type="submission" date="2022-10" db="EMBL/GenBank/DDBJ databases">
        <title>Paenibacillus description and whole genome data of maize root bacterial community.</title>
        <authorList>
            <person name="Marton D."/>
            <person name="Farkas M."/>
            <person name="Cserhati M."/>
        </authorList>
    </citation>
    <scope>NUCLEOTIDE SEQUENCE [LARGE SCALE GENOMIC DNA]</scope>
    <source>
        <strain evidence="1 2">P96</strain>
    </source>
</reference>
<name>A0ABT9FX25_9BACL</name>
<dbReference type="EMBL" id="JAPCKK010000034">
    <property type="protein sequence ID" value="MDP4099277.1"/>
    <property type="molecule type" value="Genomic_DNA"/>
</dbReference>
<sequence length="43" mass="4794">MFVTITDFTTGWLEESANTERVLAHLTDASLAHRQQRSNADGC</sequence>
<dbReference type="Proteomes" id="UP001241848">
    <property type="component" value="Unassembled WGS sequence"/>
</dbReference>
<evidence type="ECO:0000313" key="2">
    <source>
        <dbReference type="Proteomes" id="UP001241848"/>
    </source>
</evidence>
<gene>
    <name evidence="1" type="ORF">OIN60_21410</name>
</gene>
<dbReference type="RefSeq" id="WP_305756896.1">
    <property type="nucleotide sequence ID" value="NZ_JAPCKK010000034.1"/>
</dbReference>
<evidence type="ECO:0000313" key="1">
    <source>
        <dbReference type="EMBL" id="MDP4099277.1"/>
    </source>
</evidence>
<accession>A0ABT9FX25</accession>
<comment type="caution">
    <text evidence="1">The sequence shown here is derived from an EMBL/GenBank/DDBJ whole genome shotgun (WGS) entry which is preliminary data.</text>
</comment>
<organism evidence="1 2">
    <name type="scientific">Paenibacillus zeirhizosphaerae</name>
    <dbReference type="NCBI Taxonomy" id="2987519"/>
    <lineage>
        <taxon>Bacteria</taxon>
        <taxon>Bacillati</taxon>
        <taxon>Bacillota</taxon>
        <taxon>Bacilli</taxon>
        <taxon>Bacillales</taxon>
        <taxon>Paenibacillaceae</taxon>
        <taxon>Paenibacillus</taxon>
    </lineage>
</organism>
<keyword evidence="2" id="KW-1185">Reference proteome</keyword>